<dbReference type="Pfam" id="PF00873">
    <property type="entry name" value="ACR_tran"/>
    <property type="match status" value="1"/>
</dbReference>
<dbReference type="GeneID" id="94365865"/>
<feature type="transmembrane region" description="Helical" evidence="1">
    <location>
        <begin position="335"/>
        <end position="356"/>
    </location>
</feature>
<dbReference type="GO" id="GO:0042910">
    <property type="term" value="F:xenobiotic transmembrane transporter activity"/>
    <property type="evidence" value="ECO:0007669"/>
    <property type="project" value="TreeGrafter"/>
</dbReference>
<dbReference type="SUPFAM" id="SSF82714">
    <property type="entry name" value="Multidrug efflux transporter AcrB TolC docking domain, DN and DC subdomains"/>
    <property type="match status" value="2"/>
</dbReference>
<dbReference type="GO" id="GO:0005886">
    <property type="term" value="C:plasma membrane"/>
    <property type="evidence" value="ECO:0007669"/>
    <property type="project" value="TreeGrafter"/>
</dbReference>
<dbReference type="InterPro" id="IPR027463">
    <property type="entry name" value="AcrB_DN_DC_subdom"/>
</dbReference>
<protein>
    <submittedName>
        <fullName evidence="2">Acriflavine resistance protein B</fullName>
    </submittedName>
</protein>
<evidence type="ECO:0000313" key="3">
    <source>
        <dbReference type="Proteomes" id="UP000244940"/>
    </source>
</evidence>
<feature type="transmembrane region" description="Helical" evidence="1">
    <location>
        <begin position="880"/>
        <end position="899"/>
    </location>
</feature>
<evidence type="ECO:0000256" key="1">
    <source>
        <dbReference type="SAM" id="Phobius"/>
    </source>
</evidence>
<dbReference type="SUPFAM" id="SSF82866">
    <property type="entry name" value="Multidrug efflux transporter AcrB transmembrane domain"/>
    <property type="match status" value="2"/>
</dbReference>
<dbReference type="InterPro" id="IPR001036">
    <property type="entry name" value="Acrflvin-R"/>
</dbReference>
<dbReference type="AlphaFoldDB" id="A0A2U2C934"/>
<accession>A0A2U2C934</accession>
<dbReference type="Gene3D" id="3.30.2090.10">
    <property type="entry name" value="Multidrug efflux transporter AcrB TolC docking domain, DN and DC subdomains"/>
    <property type="match status" value="2"/>
</dbReference>
<feature type="transmembrane region" description="Helical" evidence="1">
    <location>
        <begin position="431"/>
        <end position="455"/>
    </location>
</feature>
<dbReference type="SUPFAM" id="SSF82693">
    <property type="entry name" value="Multidrug efflux transporter AcrB pore domain, PN1, PN2, PC1 and PC2 subdomains"/>
    <property type="match status" value="1"/>
</dbReference>
<keyword evidence="3" id="KW-1185">Reference proteome</keyword>
<gene>
    <name evidence="2" type="ORF">C4N9_13285</name>
</gene>
<feature type="transmembrane region" description="Helical" evidence="1">
    <location>
        <begin position="906"/>
        <end position="926"/>
    </location>
</feature>
<feature type="transmembrane region" description="Helical" evidence="1">
    <location>
        <begin position="932"/>
        <end position="956"/>
    </location>
</feature>
<organism evidence="2 3">
    <name type="scientific">Pararhodobacter marinus</name>
    <dbReference type="NCBI Taxonomy" id="2184063"/>
    <lineage>
        <taxon>Bacteria</taxon>
        <taxon>Pseudomonadati</taxon>
        <taxon>Pseudomonadota</taxon>
        <taxon>Alphaproteobacteria</taxon>
        <taxon>Rhodobacterales</taxon>
        <taxon>Paracoccaceae</taxon>
        <taxon>Pararhodobacter</taxon>
    </lineage>
</organism>
<feature type="transmembrane region" description="Helical" evidence="1">
    <location>
        <begin position="389"/>
        <end position="410"/>
    </location>
</feature>
<dbReference type="Gene3D" id="3.30.70.1430">
    <property type="entry name" value="Multidrug efflux transporter AcrB pore domain"/>
    <property type="match status" value="2"/>
</dbReference>
<dbReference type="Proteomes" id="UP000244940">
    <property type="component" value="Unassembled WGS sequence"/>
</dbReference>
<dbReference type="Gene3D" id="3.30.70.1440">
    <property type="entry name" value="Multidrug efflux transporter AcrB pore domain"/>
    <property type="match status" value="1"/>
</dbReference>
<feature type="transmembrane region" description="Helical" evidence="1">
    <location>
        <begin position="363"/>
        <end position="383"/>
    </location>
</feature>
<dbReference type="EMBL" id="QEYD01000007">
    <property type="protein sequence ID" value="PWE28304.1"/>
    <property type="molecule type" value="Genomic_DNA"/>
</dbReference>
<dbReference type="Gene3D" id="1.20.1640.10">
    <property type="entry name" value="Multidrug efflux transporter AcrB transmembrane domain"/>
    <property type="match status" value="2"/>
</dbReference>
<dbReference type="RefSeq" id="WP_109533810.1">
    <property type="nucleotide sequence ID" value="NZ_QEYD01000007.1"/>
</dbReference>
<reference evidence="2 3" key="1">
    <citation type="submission" date="2018-05" db="EMBL/GenBank/DDBJ databases">
        <title>Pararhodobacter marina sp. nov., isolated from deep-sea water of the Indian Ocean.</title>
        <authorList>
            <person name="Lai Q.Sr."/>
            <person name="Liu X."/>
            <person name="Shao Z."/>
        </authorList>
    </citation>
    <scope>NUCLEOTIDE SEQUENCE [LARGE SCALE GENOMIC DNA]</scope>
    <source>
        <strain evidence="2 3">CIC4N-9</strain>
    </source>
</reference>
<feature type="transmembrane region" description="Helical" evidence="1">
    <location>
        <begin position="977"/>
        <end position="996"/>
    </location>
</feature>
<dbReference type="OrthoDB" id="174266at2"/>
<feature type="transmembrane region" description="Helical" evidence="1">
    <location>
        <begin position="1055"/>
        <end position="1083"/>
    </location>
</feature>
<feature type="transmembrane region" description="Helical" evidence="1">
    <location>
        <begin position="1008"/>
        <end position="1034"/>
    </location>
</feature>
<keyword evidence="1" id="KW-0812">Transmembrane</keyword>
<feature type="transmembrane region" description="Helical" evidence="1">
    <location>
        <begin position="534"/>
        <end position="561"/>
    </location>
</feature>
<feature type="transmembrane region" description="Helical" evidence="1">
    <location>
        <begin position="467"/>
        <end position="486"/>
    </location>
</feature>
<evidence type="ECO:0000313" key="2">
    <source>
        <dbReference type="EMBL" id="PWE28304.1"/>
    </source>
</evidence>
<dbReference type="PANTHER" id="PTHR32063:SF33">
    <property type="entry name" value="RND SUPERFAMILY EFFLUX PUMP PERMEASE COMPONENT"/>
    <property type="match status" value="1"/>
</dbReference>
<comment type="caution">
    <text evidence="2">The sequence shown here is derived from an EMBL/GenBank/DDBJ whole genome shotgun (WGS) entry which is preliminary data.</text>
</comment>
<feature type="transmembrane region" description="Helical" evidence="1">
    <location>
        <begin position="1103"/>
        <end position="1129"/>
    </location>
</feature>
<proteinExistence type="predicted"/>
<dbReference type="PANTHER" id="PTHR32063">
    <property type="match status" value="1"/>
</dbReference>
<name>A0A2U2C934_9RHOB</name>
<sequence>MARDKSIISGAFGLFRYFTRHRTAANLVLVLMLAAGLLSLPRMHAQFFPDVVVDSVSVSIAWPGAGSGDVDAAIVQVVEPALMAVEGVMSTETRATEGRASFSLEFEPGWDIERATADVEDAIDSVSTLPEEAEDARILRSTWRDRVTNVIISGPVSIEQLALFTDEFVARLFAAGITRASIQGIASPEISVEVPSMRLVQYDVTMAEIAAAIDASVSVDPSGELSGGAQRVRTGQERRNADEIRAIVLRSAPDGSTLTVGDVADVREEAVDRDLAYYSDAGQALTVRVDRSENGDAIGIQETVQTVADEMTLSLPEGTTIMLANARADMISGRLNILVSNGLQGLGLVVVLLFLFLNARTALWVAAGIPVSMLAAVAFMYATGMSLNMISLFALIITLGIVVDDAIVVGEHADWRFRVLKESPFEAAENAATRMGLPVIAASLTTVIAFGGLTAVGGRFGDMIADIPWTVIAVLIASVIECFLILPNHMAHALAGAAKEHWYDWPSRMVNRGFDWFRDRVFLRFMHLVIRARYVVLAGLVVLLAWGATAFLGGTVTWRFFSSPEQGTLRANFVMTSDATREDTMAVVRELQRAASALSERLEAEHGAWPVASILAEVGANSGRGLAASENRTPDQLGSLTIDLIDADNRPYSSFEFTAMLQDEVREHPLLEELSFRSYGMGPGGDSLSVDLIGGDAETLKAAAEALKALLEAYPIVTGLEDTLAYDKEELVLELTPQGQALGFSTDILARELRQRLSGIEAAVFPDGVRSAEIWVRLPESERAADFLESTLLRSEQGRYLPLGDIVRVRTQQGFSAINRENGLQLVTVSGTLDEEDAAAASALLAQLETEILPQLASDFGVTFRLSGLSEQEDQFLSDAALGAMICLIAIYLVLAWVFSSWLRPLIVMSVIPFGMIGVIYGHAAWNIPLTMFSVVGIIGMAGIIINDSIVLVTTVDDYAKDRGLLPSIADAAADRLRPVFLTTATTVMGLGPLLFERSNDAQFLRPTVVTLAYGLGFGMFLVLLIVPSLLAAGHDMSRAVRSLKRALRMPRAQVGAGLRALPWLAAGLVAVAFALTMGWTLVTQQAGPLTALVLPGAGGMAPAFGVFLTAVGGGVLALWGLGGLLTLLPGRRRALPPAAE</sequence>
<dbReference type="PRINTS" id="PR00702">
    <property type="entry name" value="ACRIFLAVINRP"/>
</dbReference>
<keyword evidence="1" id="KW-1133">Transmembrane helix</keyword>
<dbReference type="Gene3D" id="3.30.70.1320">
    <property type="entry name" value="Multidrug efflux transporter AcrB pore domain like"/>
    <property type="match status" value="1"/>
</dbReference>
<keyword evidence="1" id="KW-0472">Membrane</keyword>